<feature type="compositionally biased region" description="Low complexity" evidence="2">
    <location>
        <begin position="174"/>
        <end position="185"/>
    </location>
</feature>
<dbReference type="GO" id="GO:0004553">
    <property type="term" value="F:hydrolase activity, hydrolyzing O-glycosyl compounds"/>
    <property type="evidence" value="ECO:0007669"/>
    <property type="project" value="InterPro"/>
</dbReference>
<dbReference type="GO" id="GO:0005975">
    <property type="term" value="P:carbohydrate metabolic process"/>
    <property type="evidence" value="ECO:0007669"/>
    <property type="project" value="InterPro"/>
</dbReference>
<dbReference type="InterPro" id="IPR000757">
    <property type="entry name" value="Beta-glucanase-like"/>
</dbReference>
<dbReference type="OrthoDB" id="4455781at2"/>
<reference evidence="6" key="1">
    <citation type="journal article" date="2017" name="Genome Announc.">
        <title>Draft Genome Sequence of Terrimicrobium sacchariphilum NM-5T, a Facultative Anaerobic Soil Bacterium of the Class Spartobacteria.</title>
        <authorList>
            <person name="Qiu Y.L."/>
            <person name="Tourlousse D.M."/>
            <person name="Matsuura N."/>
            <person name="Ohashi A."/>
            <person name="Sekiguchi Y."/>
        </authorList>
    </citation>
    <scope>NUCLEOTIDE SEQUENCE [LARGE SCALE GENOMIC DNA]</scope>
    <source>
        <strain evidence="6">NM-5</strain>
    </source>
</reference>
<dbReference type="InterPro" id="IPR050546">
    <property type="entry name" value="Glycosyl_Hydrlase_16"/>
</dbReference>
<dbReference type="CDD" id="cd08023">
    <property type="entry name" value="GH16_laminarinase_like"/>
    <property type="match status" value="1"/>
</dbReference>
<dbReference type="Gene3D" id="2.60.120.430">
    <property type="entry name" value="Galactose-binding lectin"/>
    <property type="match status" value="2"/>
</dbReference>
<dbReference type="Gene3D" id="2.60.120.200">
    <property type="match status" value="1"/>
</dbReference>
<evidence type="ECO:0000256" key="2">
    <source>
        <dbReference type="SAM" id="MobiDB-lite"/>
    </source>
</evidence>
<keyword evidence="5" id="KW-0378">Hydrolase</keyword>
<sequence length="632" mass="67890">MKKSALALLVLTFSGLSLWAGAPDLLENAKSDPASLKEHKSVVTPPGADGAIRVEYNADGGFPGVQIAAPPEGWDLSGFSGVEAEVANEGATAKSIALRVDNKGGSNASNTESVKIGPGETKKVRVRFGYSYGGNPAYQLDPSSVVALLVFVGKPADGGAFVIKSVTPFKEEGAPAPATVAQPATNGGEATTSPSIGGELLDPAKGAEGFKFSHSSGSVEGDKIKATFSTDTDYPGVHFPIPAGGWNLSAFGGVEVTATNTSSVPITAVLRVDNPGDWKQGPWNSQSVKLAPGATQTIQVTFGKNNGQPGYPLDSKKISGIQVFLAKPKQEITLLLGNLKAFGSPGAVAGKSTLTSPADRNTPVTPPDWLGKRPPVDGDWTLTFEDNFDGTALDSSKWEASNSHFSKFFYYQKEKARVENGVLRLGAEKKAVEGREYISGQVTGFGKWAQSYGYFEARVKLPTTRGFWPAFWLMPDRDVNGPTDQQSIWNRNSTKWGGMEFDILEHLSEWGPGRHNVAVHWDGYGDQHQAWGDTNVYYGPTPDGWHVFGMLWEPGKLTWYIDGKKTAEWENPRVGSVPGHLLLSLQLGGWATKDIDLSKIDETFDIDYVKVWQRKDLAEAAKNVDLSIPAKK</sequence>
<evidence type="ECO:0000259" key="4">
    <source>
        <dbReference type="PROSITE" id="PS51762"/>
    </source>
</evidence>
<comment type="similarity">
    <text evidence="1">Belongs to the glycosyl hydrolase 16 family.</text>
</comment>
<dbReference type="Pfam" id="PF00722">
    <property type="entry name" value="Glyco_hydro_16"/>
    <property type="match status" value="1"/>
</dbReference>
<feature type="region of interest" description="Disordered" evidence="2">
    <location>
        <begin position="172"/>
        <end position="196"/>
    </location>
</feature>
<organism evidence="5 6">
    <name type="scientific">Terrimicrobium sacchariphilum</name>
    <dbReference type="NCBI Taxonomy" id="690879"/>
    <lineage>
        <taxon>Bacteria</taxon>
        <taxon>Pseudomonadati</taxon>
        <taxon>Verrucomicrobiota</taxon>
        <taxon>Terrimicrobiia</taxon>
        <taxon>Terrimicrobiales</taxon>
        <taxon>Terrimicrobiaceae</taxon>
        <taxon>Terrimicrobium</taxon>
    </lineage>
</organism>
<evidence type="ECO:0000256" key="1">
    <source>
        <dbReference type="ARBA" id="ARBA00006865"/>
    </source>
</evidence>
<dbReference type="InterPro" id="IPR013320">
    <property type="entry name" value="ConA-like_dom_sf"/>
</dbReference>
<gene>
    <name evidence="5" type="ORF">TSACC_2258</name>
</gene>
<evidence type="ECO:0000313" key="6">
    <source>
        <dbReference type="Proteomes" id="UP000076023"/>
    </source>
</evidence>
<dbReference type="AlphaFoldDB" id="A0A146G4A9"/>
<dbReference type="PROSITE" id="PS51762">
    <property type="entry name" value="GH16_2"/>
    <property type="match status" value="1"/>
</dbReference>
<evidence type="ECO:0000313" key="5">
    <source>
        <dbReference type="EMBL" id="GAT31864.1"/>
    </source>
</evidence>
<dbReference type="STRING" id="690879.TSACC_2258"/>
<feature type="chain" id="PRO_5007524624" evidence="3">
    <location>
        <begin position="23"/>
        <end position="632"/>
    </location>
</feature>
<proteinExistence type="inferred from homology"/>
<accession>A0A146G4A9</accession>
<name>A0A146G4A9_TERSA</name>
<feature type="signal peptide" evidence="3">
    <location>
        <begin position="1"/>
        <end position="22"/>
    </location>
</feature>
<protein>
    <submittedName>
        <fullName evidence="5">Glycosyl hydrolases family 16</fullName>
    </submittedName>
</protein>
<dbReference type="SUPFAM" id="SSF49899">
    <property type="entry name" value="Concanavalin A-like lectins/glucanases"/>
    <property type="match status" value="1"/>
</dbReference>
<comment type="caution">
    <text evidence="5">The sequence shown here is derived from an EMBL/GenBank/DDBJ whole genome shotgun (WGS) entry which is preliminary data.</text>
</comment>
<evidence type="ECO:0000256" key="3">
    <source>
        <dbReference type="SAM" id="SignalP"/>
    </source>
</evidence>
<dbReference type="PANTHER" id="PTHR10963">
    <property type="entry name" value="GLYCOSYL HYDROLASE-RELATED"/>
    <property type="match status" value="1"/>
</dbReference>
<dbReference type="RefSeq" id="WP_075077738.1">
    <property type="nucleotide sequence ID" value="NZ_BDCO01000002.1"/>
</dbReference>
<dbReference type="InParanoid" id="A0A146G4A9"/>
<keyword evidence="3" id="KW-0732">Signal</keyword>
<dbReference type="EMBL" id="BDCO01000002">
    <property type="protein sequence ID" value="GAT31864.1"/>
    <property type="molecule type" value="Genomic_DNA"/>
</dbReference>
<keyword evidence="6" id="KW-1185">Reference proteome</keyword>
<dbReference type="PANTHER" id="PTHR10963:SF55">
    <property type="entry name" value="GLYCOSIDE HYDROLASE FAMILY 16 PROTEIN"/>
    <property type="match status" value="1"/>
</dbReference>
<feature type="domain" description="GH16" evidence="4">
    <location>
        <begin position="367"/>
        <end position="617"/>
    </location>
</feature>
<dbReference type="Proteomes" id="UP000076023">
    <property type="component" value="Unassembled WGS sequence"/>
</dbReference>